<gene>
    <name evidence="2" type="ORF">QFZ22_000630</name>
</gene>
<dbReference type="Gene3D" id="1.10.260.40">
    <property type="entry name" value="lambda repressor-like DNA-binding domains"/>
    <property type="match status" value="1"/>
</dbReference>
<dbReference type="CDD" id="cd00093">
    <property type="entry name" value="HTH_XRE"/>
    <property type="match status" value="1"/>
</dbReference>
<proteinExistence type="predicted"/>
<dbReference type="SUPFAM" id="SSF47413">
    <property type="entry name" value="lambda repressor-like DNA-binding domains"/>
    <property type="match status" value="1"/>
</dbReference>
<dbReference type="SMART" id="SM00530">
    <property type="entry name" value="HTH_XRE"/>
    <property type="match status" value="1"/>
</dbReference>
<reference evidence="2" key="1">
    <citation type="submission" date="2023-07" db="EMBL/GenBank/DDBJ databases">
        <title>Comparative genomics of wheat-associated soil bacteria to identify genetic determinants of phenazine resistance.</title>
        <authorList>
            <person name="Mouncey N."/>
        </authorList>
    </citation>
    <scope>NUCLEOTIDE SEQUENCE</scope>
    <source>
        <strain evidence="2">V4I22</strain>
    </source>
</reference>
<dbReference type="InterPro" id="IPR001387">
    <property type="entry name" value="Cro/C1-type_HTH"/>
</dbReference>
<protein>
    <recommendedName>
        <fullName evidence="1">HTH cro/C1-type domain-containing protein</fullName>
    </recommendedName>
</protein>
<dbReference type="GO" id="GO:0003677">
    <property type="term" value="F:DNA binding"/>
    <property type="evidence" value="ECO:0007669"/>
    <property type="project" value="InterPro"/>
</dbReference>
<dbReference type="PROSITE" id="PS50943">
    <property type="entry name" value="HTH_CROC1"/>
    <property type="match status" value="1"/>
</dbReference>
<feature type="domain" description="HTH cro/C1-type" evidence="1">
    <location>
        <begin position="22"/>
        <end position="58"/>
    </location>
</feature>
<dbReference type="AlphaFoldDB" id="A0AAW8F5W7"/>
<dbReference type="InterPro" id="IPR010982">
    <property type="entry name" value="Lambda_DNA-bd_dom_sf"/>
</dbReference>
<evidence type="ECO:0000313" key="3">
    <source>
        <dbReference type="Proteomes" id="UP001234216"/>
    </source>
</evidence>
<sequence length="568" mass="61530">MGQRPNVLTPDQSPQHRLGYVIRELREARGMSMRDLAIKTYVSHSKVQRWENGERPPKERSEVELIDRTLGAGGFLVELWQEIDQGVTGPGHVSDPVLHVSDTSSDLAMALSRAAASDSEGIFVPRRLDDGTVVLVALDRRALLRAGVGIGAAAVAGLPAPAAAVVSPAEDPFGFARTASENWSGIRLSRPVPDFGVDWQALLPGGRSMLGSQLSLQVHPARIEGSRVVVSVPDQRRAEEFLSRPHRSLLVGAVSTDGPSKFYAIDGRAARGKLARNGGVYEVAAPAAYELDDLTYGILWAVSNYDDALQADDQALSETRSDLKAYERLSSSAVSREAAPGLNGVAHMWLGSDFCARHILKALPELPALPAFWTREQRGEEASAWLIFDHKYPYLRETTKALGSTSTRAFCIPEEVVRSSPRYERILLFLAVALMESLGIHAQFTSDPAYEAVEGFVVAPDKEAVIANWVRGDGMWHVDVTARASVVREFTIAARDVDADSLTAAPTAAGRLRALAQYLDLPWSWLIQRCGQLAQYGSSGLIQSRSRLVSAAGVDAACAYVASLPADR</sequence>
<dbReference type="Pfam" id="PF13560">
    <property type="entry name" value="HTH_31"/>
    <property type="match status" value="1"/>
</dbReference>
<accession>A0AAW8F5W7</accession>
<dbReference type="RefSeq" id="WP_306972221.1">
    <property type="nucleotide sequence ID" value="NZ_JAUSZV010000004.1"/>
</dbReference>
<name>A0AAW8F5W7_9ACTN</name>
<evidence type="ECO:0000259" key="1">
    <source>
        <dbReference type="PROSITE" id="PS50943"/>
    </source>
</evidence>
<comment type="caution">
    <text evidence="2">The sequence shown here is derived from an EMBL/GenBank/DDBJ whole genome shotgun (WGS) entry which is preliminary data.</text>
</comment>
<dbReference type="EMBL" id="JAUSZV010000004">
    <property type="protein sequence ID" value="MDQ0904645.1"/>
    <property type="molecule type" value="Genomic_DNA"/>
</dbReference>
<dbReference type="Proteomes" id="UP001234216">
    <property type="component" value="Unassembled WGS sequence"/>
</dbReference>
<evidence type="ECO:0000313" key="2">
    <source>
        <dbReference type="EMBL" id="MDQ0904645.1"/>
    </source>
</evidence>
<organism evidence="2 3">
    <name type="scientific">Streptomyces canus</name>
    <dbReference type="NCBI Taxonomy" id="58343"/>
    <lineage>
        <taxon>Bacteria</taxon>
        <taxon>Bacillati</taxon>
        <taxon>Actinomycetota</taxon>
        <taxon>Actinomycetes</taxon>
        <taxon>Kitasatosporales</taxon>
        <taxon>Streptomycetaceae</taxon>
        <taxon>Streptomyces</taxon>
        <taxon>Streptomyces aurantiacus group</taxon>
    </lineage>
</organism>